<dbReference type="PANTHER" id="PTHR24559:SF444">
    <property type="entry name" value="REVERSE TRANSCRIPTASE DOMAIN-CONTAINING PROTEIN"/>
    <property type="match status" value="1"/>
</dbReference>
<evidence type="ECO:0000313" key="10">
    <source>
        <dbReference type="EMBL" id="TYK28901.1"/>
    </source>
</evidence>
<dbReference type="GO" id="GO:0004519">
    <property type="term" value="F:endonuclease activity"/>
    <property type="evidence" value="ECO:0007669"/>
    <property type="project" value="UniProtKB-KW"/>
</dbReference>
<feature type="domain" description="Reverse transcriptase" evidence="7">
    <location>
        <begin position="61"/>
        <end position="121"/>
    </location>
</feature>
<accession>A0A5D3DZF2</accession>
<evidence type="ECO:0000256" key="5">
    <source>
        <dbReference type="ARBA" id="ARBA00022801"/>
    </source>
</evidence>
<dbReference type="InterPro" id="IPR000477">
    <property type="entry name" value="RT_dom"/>
</dbReference>
<comment type="caution">
    <text evidence="10">The sequence shown here is derived from an EMBL/GenBank/DDBJ whole genome shotgun (WGS) entry which is preliminary data.</text>
</comment>
<evidence type="ECO:0000259" key="9">
    <source>
        <dbReference type="Pfam" id="PF24626"/>
    </source>
</evidence>
<dbReference type="Pfam" id="PF00078">
    <property type="entry name" value="RVT_1"/>
    <property type="match status" value="1"/>
</dbReference>
<dbReference type="Pfam" id="PF17917">
    <property type="entry name" value="RT_RNaseH"/>
    <property type="match status" value="1"/>
</dbReference>
<keyword evidence="6" id="KW-0695">RNA-directed DNA polymerase</keyword>
<dbReference type="Proteomes" id="UP000321947">
    <property type="component" value="Unassembled WGS sequence"/>
</dbReference>
<dbReference type="Gene3D" id="3.30.420.10">
    <property type="entry name" value="Ribonuclease H-like superfamily/Ribonuclease H"/>
    <property type="match status" value="1"/>
</dbReference>
<sequence>MALVELKELKVQLQELLDKGFIRSSVSPWGALVLFVKKKDGCKEPQCSLRSIFDKDTIRVFMDLMNRVFKDFLDTFVIVFIDDIFVYSKIKAEHEEHLCMVLETLRTNKLYEKFSKCEFWLKQLFGLNSLLPTVCGGLLPYSYSPYLVDQERNSICLEQGLDASKKGLDCVLMQQGKVAAYASCQLKSHEQNYPTHDLKLPTVVFALKIWRSYLDGEKIQIFTDHKSLKYFFTQKELNMRQQRWLELVKDYECEILYHLSAVTSHLAMLSVQPTLRQKIIVAQRNDPYLAETRRIVETRQGDELYISSDDGLLFERRLCMPADSAVKTELLTEAHSSPFSMHPGLLQPLSVPKWKWENVSMDFIIRLPRTLKGVTVIWVVVDRHTKSAHFIPGKSTYTAKMPVSLPSFRRYFRLPWARVFRIPLAWHHLRLCITNVADPLFVWMSPVAYHLALPPSLSSVHDVFHISMLRKYMTNPSHVVDYKSLEIDENLSYAEQPVEILAREPPTFSLTPTASVVSVQHHTPPYIFPGCRRQPHNSIGHPFATIPEPLSPSYCSIDHWSSLSSSVCWFLGPAARHRDMSFIRRRRQDRRPWFHPSPKPRSLFARAIQLPSLATCAELSFKLSRQPAPSFLQPLEPVCGITVSFIYGVMYPACMVSYVITTCCASFGITRLMCASDGITRLICVSDGITRLICMSFGFTRLTDACVLRDHETVLCRVKVMYEADRRGTRRMREGHMGMFSLMLPLNVFIVSFEDFCLEFWIECCVLAVELRLRLKFKGQLASFRSGGEALNQKGYDG</sequence>
<evidence type="ECO:0000256" key="1">
    <source>
        <dbReference type="ARBA" id="ARBA00022679"/>
    </source>
</evidence>
<dbReference type="AlphaFoldDB" id="A0A5D3DZF2"/>
<reference evidence="10 11" key="1">
    <citation type="submission" date="2019-08" db="EMBL/GenBank/DDBJ databases">
        <title>Draft genome sequences of two oriental melons (Cucumis melo L. var makuwa).</title>
        <authorList>
            <person name="Kwon S.-Y."/>
        </authorList>
    </citation>
    <scope>NUCLEOTIDE SEQUENCE [LARGE SCALE GENOMIC DNA]</scope>
    <source>
        <strain evidence="11">cv. Chang Bougi</strain>
        <tissue evidence="10">Leaf</tissue>
    </source>
</reference>
<protein>
    <submittedName>
        <fullName evidence="10">Ty3-gypsy retrotransposon protein</fullName>
    </submittedName>
</protein>
<evidence type="ECO:0000256" key="6">
    <source>
        <dbReference type="ARBA" id="ARBA00022918"/>
    </source>
</evidence>
<dbReference type="InterPro" id="IPR043502">
    <property type="entry name" value="DNA/RNA_pol_sf"/>
</dbReference>
<evidence type="ECO:0000256" key="4">
    <source>
        <dbReference type="ARBA" id="ARBA00022759"/>
    </source>
</evidence>
<dbReference type="SUPFAM" id="SSF56672">
    <property type="entry name" value="DNA/RNA polymerases"/>
    <property type="match status" value="1"/>
</dbReference>
<proteinExistence type="predicted"/>
<dbReference type="GO" id="GO:0016787">
    <property type="term" value="F:hydrolase activity"/>
    <property type="evidence" value="ECO:0007669"/>
    <property type="project" value="UniProtKB-KW"/>
</dbReference>
<dbReference type="GO" id="GO:0003676">
    <property type="term" value="F:nucleic acid binding"/>
    <property type="evidence" value="ECO:0007669"/>
    <property type="project" value="InterPro"/>
</dbReference>
<evidence type="ECO:0000313" key="11">
    <source>
        <dbReference type="Proteomes" id="UP000321947"/>
    </source>
</evidence>
<dbReference type="InterPro" id="IPR053134">
    <property type="entry name" value="RNA-dir_DNA_polymerase"/>
</dbReference>
<keyword evidence="4" id="KW-0255">Endonuclease</keyword>
<evidence type="ECO:0000259" key="7">
    <source>
        <dbReference type="Pfam" id="PF00078"/>
    </source>
</evidence>
<dbReference type="EMBL" id="SSTD01001967">
    <property type="protein sequence ID" value="TYK28901.1"/>
    <property type="molecule type" value="Genomic_DNA"/>
</dbReference>
<gene>
    <name evidence="10" type="ORF">E5676_scaffold2406G00240</name>
</gene>
<dbReference type="InterPro" id="IPR043128">
    <property type="entry name" value="Rev_trsase/Diguanyl_cyclase"/>
</dbReference>
<keyword evidence="5" id="KW-0378">Hydrolase</keyword>
<feature type="domain" description="Reverse transcriptase RNase H-like" evidence="8">
    <location>
        <begin position="161"/>
        <end position="251"/>
    </location>
</feature>
<name>A0A5D3DZF2_CUCMM</name>
<dbReference type="CDD" id="cd09274">
    <property type="entry name" value="RNase_HI_RT_Ty3"/>
    <property type="match status" value="1"/>
</dbReference>
<organism evidence="10 11">
    <name type="scientific">Cucumis melo var. makuwa</name>
    <name type="common">Oriental melon</name>
    <dbReference type="NCBI Taxonomy" id="1194695"/>
    <lineage>
        <taxon>Eukaryota</taxon>
        <taxon>Viridiplantae</taxon>
        <taxon>Streptophyta</taxon>
        <taxon>Embryophyta</taxon>
        <taxon>Tracheophyta</taxon>
        <taxon>Spermatophyta</taxon>
        <taxon>Magnoliopsida</taxon>
        <taxon>eudicotyledons</taxon>
        <taxon>Gunneridae</taxon>
        <taxon>Pentapetalae</taxon>
        <taxon>rosids</taxon>
        <taxon>fabids</taxon>
        <taxon>Cucurbitales</taxon>
        <taxon>Cucurbitaceae</taxon>
        <taxon>Benincaseae</taxon>
        <taxon>Cucumis</taxon>
    </lineage>
</organism>
<dbReference type="InterPro" id="IPR036397">
    <property type="entry name" value="RNaseH_sf"/>
</dbReference>
<dbReference type="Pfam" id="PF24626">
    <property type="entry name" value="SH3_Tf2-1"/>
    <property type="match status" value="1"/>
</dbReference>
<evidence type="ECO:0000256" key="2">
    <source>
        <dbReference type="ARBA" id="ARBA00022695"/>
    </source>
</evidence>
<dbReference type="InterPro" id="IPR041373">
    <property type="entry name" value="RT_RNaseH"/>
</dbReference>
<dbReference type="Gene3D" id="3.10.10.10">
    <property type="entry name" value="HIV Type 1 Reverse Transcriptase, subunit A, domain 1"/>
    <property type="match status" value="1"/>
</dbReference>
<feature type="domain" description="Tf2-1-like SH3-like" evidence="9">
    <location>
        <begin position="445"/>
        <end position="472"/>
    </location>
</feature>
<keyword evidence="3" id="KW-0540">Nuclease</keyword>
<dbReference type="PANTHER" id="PTHR24559">
    <property type="entry name" value="TRANSPOSON TY3-I GAG-POL POLYPROTEIN"/>
    <property type="match status" value="1"/>
</dbReference>
<keyword evidence="1" id="KW-0808">Transferase</keyword>
<keyword evidence="2" id="KW-0548">Nucleotidyltransferase</keyword>
<dbReference type="GO" id="GO:0003964">
    <property type="term" value="F:RNA-directed DNA polymerase activity"/>
    <property type="evidence" value="ECO:0007669"/>
    <property type="project" value="UniProtKB-KW"/>
</dbReference>
<dbReference type="Gene3D" id="3.30.70.270">
    <property type="match status" value="1"/>
</dbReference>
<evidence type="ECO:0000259" key="8">
    <source>
        <dbReference type="Pfam" id="PF17917"/>
    </source>
</evidence>
<evidence type="ECO:0000256" key="3">
    <source>
        <dbReference type="ARBA" id="ARBA00022722"/>
    </source>
</evidence>
<dbReference type="InterPro" id="IPR056924">
    <property type="entry name" value="SH3_Tf2-1"/>
</dbReference>